<evidence type="ECO:0000313" key="3">
    <source>
        <dbReference type="EMBL" id="RHA18703.1"/>
    </source>
</evidence>
<feature type="transmembrane region" description="Helical" evidence="2">
    <location>
        <begin position="124"/>
        <end position="148"/>
    </location>
</feature>
<evidence type="ECO:0000256" key="2">
    <source>
        <dbReference type="SAM" id="Phobius"/>
    </source>
</evidence>
<protein>
    <submittedName>
        <fullName evidence="3">Uncharacterized protein</fullName>
    </submittedName>
</protein>
<keyword evidence="2" id="KW-0812">Transmembrane</keyword>
<keyword evidence="1" id="KW-0175">Coiled coil</keyword>
<gene>
    <name evidence="3" type="ORF">DW944_06430</name>
</gene>
<sequence>MKKEKQEKLNLWDKICKYTPQIAVFLPVVSFVAGGGFKLAWFLYKSGYYGYYNIEVKNILANDEIDIYKWICFGIATIFYFCYSILSVRRIISNKINILFWGVILNYIISLFFCIIVLKEITLVSFVTALILIPCNWVMIFSLGFCMAHNMQEDLINKNKIKKKKKVKRVLSKLKNKYKNTNTKQKREWVDRDYKVLGIILITASLILGGFFTYEEGVKTAKDKNSYGIVKIENISYAVIDVDEKEMVLQKCNIKNNEIVLFVKTYLKTDKNDKIINYINFEKGNIHRNYKAEQE</sequence>
<evidence type="ECO:0000256" key="1">
    <source>
        <dbReference type="SAM" id="Coils"/>
    </source>
</evidence>
<organism evidence="3 4">
    <name type="scientific">Eubacterium ventriosum</name>
    <dbReference type="NCBI Taxonomy" id="39496"/>
    <lineage>
        <taxon>Bacteria</taxon>
        <taxon>Bacillati</taxon>
        <taxon>Bacillota</taxon>
        <taxon>Clostridia</taxon>
        <taxon>Eubacteriales</taxon>
        <taxon>Eubacteriaceae</taxon>
        <taxon>Eubacterium</taxon>
    </lineage>
</organism>
<feature type="transmembrane region" description="Helical" evidence="2">
    <location>
        <begin position="21"/>
        <end position="44"/>
    </location>
</feature>
<dbReference type="RefSeq" id="WP_117970450.1">
    <property type="nucleotide sequence ID" value="NZ_CAUBDO010000003.1"/>
</dbReference>
<feature type="transmembrane region" description="Helical" evidence="2">
    <location>
        <begin position="194"/>
        <end position="214"/>
    </location>
</feature>
<proteinExistence type="predicted"/>
<accession>A0A413R8W8</accession>
<dbReference type="EMBL" id="QSFD01000005">
    <property type="protein sequence ID" value="RHA18703.1"/>
    <property type="molecule type" value="Genomic_DNA"/>
</dbReference>
<feature type="transmembrane region" description="Helical" evidence="2">
    <location>
        <begin position="98"/>
        <end position="118"/>
    </location>
</feature>
<comment type="caution">
    <text evidence="3">The sequence shown here is derived from an EMBL/GenBank/DDBJ whole genome shotgun (WGS) entry which is preliminary data.</text>
</comment>
<reference evidence="3 4" key="1">
    <citation type="submission" date="2018-08" db="EMBL/GenBank/DDBJ databases">
        <title>A genome reference for cultivated species of the human gut microbiota.</title>
        <authorList>
            <person name="Zou Y."/>
            <person name="Xue W."/>
            <person name="Luo G."/>
        </authorList>
    </citation>
    <scope>NUCLEOTIDE SEQUENCE [LARGE SCALE GENOMIC DNA]</scope>
    <source>
        <strain evidence="3 4">AM44-11BH</strain>
    </source>
</reference>
<dbReference type="AlphaFoldDB" id="A0A413R8W8"/>
<feature type="transmembrane region" description="Helical" evidence="2">
    <location>
        <begin position="67"/>
        <end position="86"/>
    </location>
</feature>
<keyword evidence="2" id="KW-0472">Membrane</keyword>
<name>A0A413R8W8_9FIRM</name>
<evidence type="ECO:0000313" key="4">
    <source>
        <dbReference type="Proteomes" id="UP000284779"/>
    </source>
</evidence>
<dbReference type="Proteomes" id="UP000284779">
    <property type="component" value="Unassembled WGS sequence"/>
</dbReference>
<keyword evidence="4" id="KW-1185">Reference proteome</keyword>
<feature type="coiled-coil region" evidence="1">
    <location>
        <begin position="157"/>
        <end position="184"/>
    </location>
</feature>
<keyword evidence="2" id="KW-1133">Transmembrane helix</keyword>